<accession>A0AAD1WKF4</accession>
<gene>
    <name evidence="2" type="ORF">PECUL_23A021193</name>
</gene>
<dbReference type="AlphaFoldDB" id="A0AAD1WKF4"/>
<organism evidence="2 3">
    <name type="scientific">Pelobates cultripes</name>
    <name type="common">Western spadefoot toad</name>
    <dbReference type="NCBI Taxonomy" id="61616"/>
    <lineage>
        <taxon>Eukaryota</taxon>
        <taxon>Metazoa</taxon>
        <taxon>Chordata</taxon>
        <taxon>Craniata</taxon>
        <taxon>Vertebrata</taxon>
        <taxon>Euteleostomi</taxon>
        <taxon>Amphibia</taxon>
        <taxon>Batrachia</taxon>
        <taxon>Anura</taxon>
        <taxon>Pelobatoidea</taxon>
        <taxon>Pelobatidae</taxon>
        <taxon>Pelobates</taxon>
    </lineage>
</organism>
<feature type="non-terminal residue" evidence="2">
    <location>
        <position position="88"/>
    </location>
</feature>
<feature type="compositionally biased region" description="Polar residues" evidence="1">
    <location>
        <begin position="34"/>
        <end position="51"/>
    </location>
</feature>
<dbReference type="EMBL" id="OW240920">
    <property type="protein sequence ID" value="CAH2315080.1"/>
    <property type="molecule type" value="Genomic_DNA"/>
</dbReference>
<protein>
    <submittedName>
        <fullName evidence="2">Uncharacterized protein</fullName>
    </submittedName>
</protein>
<dbReference type="Proteomes" id="UP001295444">
    <property type="component" value="Chromosome 09"/>
</dbReference>
<keyword evidence="3" id="KW-1185">Reference proteome</keyword>
<evidence type="ECO:0000256" key="1">
    <source>
        <dbReference type="SAM" id="MobiDB-lite"/>
    </source>
</evidence>
<evidence type="ECO:0000313" key="3">
    <source>
        <dbReference type="Proteomes" id="UP001295444"/>
    </source>
</evidence>
<name>A0AAD1WKF4_PELCU</name>
<sequence length="88" mass="9665">MDKASFFLAKAGRLKSREGPSADQDGAESRSRDGSVSPTTSTELIQEDNPLTESQMWGIMAEFMATMQANITSQLHALSTDLRKEIQD</sequence>
<reference evidence="2" key="1">
    <citation type="submission" date="2022-03" db="EMBL/GenBank/DDBJ databases">
        <authorList>
            <person name="Alioto T."/>
            <person name="Alioto T."/>
            <person name="Gomez Garrido J."/>
        </authorList>
    </citation>
    <scope>NUCLEOTIDE SEQUENCE</scope>
</reference>
<feature type="region of interest" description="Disordered" evidence="1">
    <location>
        <begin position="10"/>
        <end position="51"/>
    </location>
</feature>
<evidence type="ECO:0000313" key="2">
    <source>
        <dbReference type="EMBL" id="CAH2315080.1"/>
    </source>
</evidence>
<proteinExistence type="predicted"/>